<sequence>MSFAKNKRSDTDTKLIKKNQANDEKLRHLIKCPVCLDKFTRHYRAPICFPCGHSVCDVCAGKLIFKNLVCCCMCQAVSFFGPAPLGRNLQLIDLLEYANLLDPEPEPLRVLPDPSSTTLPVNALNNIQERDLFGFFKFCSLINVFHVLIC</sequence>
<keyword evidence="2 4" id="KW-0863">Zinc-finger</keyword>
<dbReference type="GO" id="GO:0008270">
    <property type="term" value="F:zinc ion binding"/>
    <property type="evidence" value="ECO:0007669"/>
    <property type="project" value="UniProtKB-KW"/>
</dbReference>
<dbReference type="PROSITE" id="PS00518">
    <property type="entry name" value="ZF_RING_1"/>
    <property type="match status" value="1"/>
</dbReference>
<evidence type="ECO:0000256" key="3">
    <source>
        <dbReference type="ARBA" id="ARBA00022833"/>
    </source>
</evidence>
<organism evidence="6 7">
    <name type="scientific">Panagrolaimus superbus</name>
    <dbReference type="NCBI Taxonomy" id="310955"/>
    <lineage>
        <taxon>Eukaryota</taxon>
        <taxon>Metazoa</taxon>
        <taxon>Ecdysozoa</taxon>
        <taxon>Nematoda</taxon>
        <taxon>Chromadorea</taxon>
        <taxon>Rhabditida</taxon>
        <taxon>Tylenchina</taxon>
        <taxon>Panagrolaimomorpha</taxon>
        <taxon>Panagrolaimoidea</taxon>
        <taxon>Panagrolaimidae</taxon>
        <taxon>Panagrolaimus</taxon>
    </lineage>
</organism>
<dbReference type="WBParaSite" id="PSU_v2.g94.t1">
    <property type="protein sequence ID" value="PSU_v2.g94.t1"/>
    <property type="gene ID" value="PSU_v2.g94"/>
</dbReference>
<keyword evidence="3" id="KW-0862">Zinc</keyword>
<evidence type="ECO:0000256" key="2">
    <source>
        <dbReference type="ARBA" id="ARBA00022771"/>
    </source>
</evidence>
<evidence type="ECO:0000256" key="1">
    <source>
        <dbReference type="ARBA" id="ARBA00022723"/>
    </source>
</evidence>
<feature type="domain" description="RING-type" evidence="5">
    <location>
        <begin position="32"/>
        <end position="75"/>
    </location>
</feature>
<dbReference type="PROSITE" id="PS50089">
    <property type="entry name" value="ZF_RING_2"/>
    <property type="match status" value="1"/>
</dbReference>
<proteinExistence type="predicted"/>
<evidence type="ECO:0000259" key="5">
    <source>
        <dbReference type="PROSITE" id="PS50089"/>
    </source>
</evidence>
<name>A0A914Z9Q2_9BILA</name>
<dbReference type="InterPro" id="IPR013083">
    <property type="entry name" value="Znf_RING/FYVE/PHD"/>
</dbReference>
<evidence type="ECO:0000313" key="6">
    <source>
        <dbReference type="Proteomes" id="UP000887577"/>
    </source>
</evidence>
<dbReference type="InterPro" id="IPR001841">
    <property type="entry name" value="Znf_RING"/>
</dbReference>
<dbReference type="InterPro" id="IPR052667">
    <property type="entry name" value="E3_ubiquitin-ligase_RING"/>
</dbReference>
<dbReference type="AlphaFoldDB" id="A0A914Z9Q2"/>
<dbReference type="PANTHER" id="PTHR47156">
    <property type="entry name" value="PROTEIN CBG20824"/>
    <property type="match status" value="1"/>
</dbReference>
<reference evidence="7" key="1">
    <citation type="submission" date="2022-11" db="UniProtKB">
        <authorList>
            <consortium name="WormBaseParasite"/>
        </authorList>
    </citation>
    <scope>IDENTIFICATION</scope>
</reference>
<dbReference type="Proteomes" id="UP000887577">
    <property type="component" value="Unplaced"/>
</dbReference>
<dbReference type="PANTHER" id="PTHR47156:SF10">
    <property type="entry name" value="E3 UBIQUITIN-PROTEIN LIGASE TRIM-21-RELATED"/>
    <property type="match status" value="1"/>
</dbReference>
<accession>A0A914Z9Q2</accession>
<dbReference type="Gene3D" id="3.30.40.10">
    <property type="entry name" value="Zinc/RING finger domain, C3HC4 (zinc finger)"/>
    <property type="match status" value="1"/>
</dbReference>
<keyword evidence="1" id="KW-0479">Metal-binding</keyword>
<evidence type="ECO:0000313" key="7">
    <source>
        <dbReference type="WBParaSite" id="PSU_v2.g94.t1"/>
    </source>
</evidence>
<evidence type="ECO:0000256" key="4">
    <source>
        <dbReference type="PROSITE-ProRule" id="PRU00175"/>
    </source>
</evidence>
<dbReference type="SUPFAM" id="SSF57850">
    <property type="entry name" value="RING/U-box"/>
    <property type="match status" value="1"/>
</dbReference>
<protein>
    <submittedName>
        <fullName evidence="7">RING-type domain-containing protein</fullName>
    </submittedName>
</protein>
<keyword evidence="6" id="KW-1185">Reference proteome</keyword>
<dbReference type="InterPro" id="IPR017907">
    <property type="entry name" value="Znf_RING_CS"/>
</dbReference>